<name>A0AAW2X3F4_9LAMI</name>
<evidence type="ECO:0000313" key="2">
    <source>
        <dbReference type="EMBL" id="KAL0448722.1"/>
    </source>
</evidence>
<sequence>MGLQKNLLILAPVEDDDNPAQTELNWVDFYIHVHELPLGRHTKEMAEFIGNQQGKFRDVDLKTGNQSWGSVLRIRVGIDVQKLLRRVLKLCTMLSAESLISFAYERLPNFYYWCGKIGHIMKFCKCQLDPVLMRIRILCFSALGFVLLHRQDYVLEVELFMNLDLPLPRDFATRLHPLLKLNGEQMFSATPQLHIGTHLYHIYPSAHPY</sequence>
<organism evidence="2">
    <name type="scientific">Sesamum latifolium</name>
    <dbReference type="NCBI Taxonomy" id="2727402"/>
    <lineage>
        <taxon>Eukaryota</taxon>
        <taxon>Viridiplantae</taxon>
        <taxon>Streptophyta</taxon>
        <taxon>Embryophyta</taxon>
        <taxon>Tracheophyta</taxon>
        <taxon>Spermatophyta</taxon>
        <taxon>Magnoliopsida</taxon>
        <taxon>eudicotyledons</taxon>
        <taxon>Gunneridae</taxon>
        <taxon>Pentapetalae</taxon>
        <taxon>asterids</taxon>
        <taxon>lamiids</taxon>
        <taxon>Lamiales</taxon>
        <taxon>Pedaliaceae</taxon>
        <taxon>Sesamum</taxon>
    </lineage>
</organism>
<feature type="domain" description="Zinc knuckle CX2CX4HX4C" evidence="1">
    <location>
        <begin position="95"/>
        <end position="125"/>
    </location>
</feature>
<dbReference type="Pfam" id="PF14392">
    <property type="entry name" value="zf-CCHC_4"/>
    <property type="match status" value="1"/>
</dbReference>
<evidence type="ECO:0000259" key="1">
    <source>
        <dbReference type="Pfam" id="PF14392"/>
    </source>
</evidence>
<dbReference type="InterPro" id="IPR025836">
    <property type="entry name" value="Zn_knuckle_CX2CX4HX4C"/>
</dbReference>
<dbReference type="InterPro" id="IPR040256">
    <property type="entry name" value="At4g02000-like"/>
</dbReference>
<protein>
    <recommendedName>
        <fullName evidence="1">Zinc knuckle CX2CX4HX4C domain-containing protein</fullName>
    </recommendedName>
</protein>
<reference evidence="2" key="2">
    <citation type="journal article" date="2024" name="Plant">
        <title>Genomic evolution and insights into agronomic trait innovations of Sesamum species.</title>
        <authorList>
            <person name="Miao H."/>
            <person name="Wang L."/>
            <person name="Qu L."/>
            <person name="Liu H."/>
            <person name="Sun Y."/>
            <person name="Le M."/>
            <person name="Wang Q."/>
            <person name="Wei S."/>
            <person name="Zheng Y."/>
            <person name="Lin W."/>
            <person name="Duan Y."/>
            <person name="Cao H."/>
            <person name="Xiong S."/>
            <person name="Wang X."/>
            <person name="Wei L."/>
            <person name="Li C."/>
            <person name="Ma Q."/>
            <person name="Ju M."/>
            <person name="Zhao R."/>
            <person name="Li G."/>
            <person name="Mu C."/>
            <person name="Tian Q."/>
            <person name="Mei H."/>
            <person name="Zhang T."/>
            <person name="Gao T."/>
            <person name="Zhang H."/>
        </authorList>
    </citation>
    <scope>NUCLEOTIDE SEQUENCE</scope>
    <source>
        <strain evidence="2">KEN1</strain>
    </source>
</reference>
<dbReference type="PANTHER" id="PTHR31286">
    <property type="entry name" value="GLYCINE-RICH CELL WALL STRUCTURAL PROTEIN 1.8-LIKE"/>
    <property type="match status" value="1"/>
</dbReference>
<proteinExistence type="predicted"/>
<gene>
    <name evidence="2" type="ORF">Slati_1428600</name>
</gene>
<dbReference type="AlphaFoldDB" id="A0AAW2X3F4"/>
<accession>A0AAW2X3F4</accession>
<comment type="caution">
    <text evidence="2">The sequence shown here is derived from an EMBL/GenBank/DDBJ whole genome shotgun (WGS) entry which is preliminary data.</text>
</comment>
<dbReference type="EMBL" id="JACGWN010000005">
    <property type="protein sequence ID" value="KAL0448722.1"/>
    <property type="molecule type" value="Genomic_DNA"/>
</dbReference>
<dbReference type="PANTHER" id="PTHR31286:SF178">
    <property type="entry name" value="DUF4283 DOMAIN-CONTAINING PROTEIN"/>
    <property type="match status" value="1"/>
</dbReference>
<reference evidence="2" key="1">
    <citation type="submission" date="2020-06" db="EMBL/GenBank/DDBJ databases">
        <authorList>
            <person name="Li T."/>
            <person name="Hu X."/>
            <person name="Zhang T."/>
            <person name="Song X."/>
            <person name="Zhang H."/>
            <person name="Dai N."/>
            <person name="Sheng W."/>
            <person name="Hou X."/>
            <person name="Wei L."/>
        </authorList>
    </citation>
    <scope>NUCLEOTIDE SEQUENCE</scope>
    <source>
        <strain evidence="2">KEN1</strain>
        <tissue evidence="2">Leaf</tissue>
    </source>
</reference>